<dbReference type="GO" id="GO:0007059">
    <property type="term" value="P:chromosome segregation"/>
    <property type="evidence" value="ECO:0007669"/>
    <property type="project" value="InterPro"/>
</dbReference>
<accession>A0A9P8IJ18</accession>
<dbReference type="EMBL" id="JAGHQM010002680">
    <property type="protein sequence ID" value="KAH0548270.1"/>
    <property type="molecule type" value="Genomic_DNA"/>
</dbReference>
<protein>
    <submittedName>
        <fullName evidence="2">Uncharacterized protein</fullName>
    </submittedName>
</protein>
<proteinExistence type="predicted"/>
<gene>
    <name evidence="2" type="ORF">GP486_008027</name>
</gene>
<keyword evidence="3" id="KW-1185">Reference proteome</keyword>
<evidence type="ECO:0000313" key="2">
    <source>
        <dbReference type="EMBL" id="KAH0548270.1"/>
    </source>
</evidence>
<dbReference type="GO" id="GO:0051301">
    <property type="term" value="P:cell division"/>
    <property type="evidence" value="ECO:0007669"/>
    <property type="project" value="InterPro"/>
</dbReference>
<dbReference type="AlphaFoldDB" id="A0A9P8IJ18"/>
<feature type="region of interest" description="Disordered" evidence="1">
    <location>
        <begin position="1"/>
        <end position="20"/>
    </location>
</feature>
<evidence type="ECO:0000256" key="1">
    <source>
        <dbReference type="SAM" id="MobiDB-lite"/>
    </source>
</evidence>
<reference evidence="2" key="1">
    <citation type="submission" date="2021-03" db="EMBL/GenBank/DDBJ databases">
        <title>Comparative genomics and phylogenomic investigation of the class Geoglossomycetes provide insights into ecological specialization and systematics.</title>
        <authorList>
            <person name="Melie T."/>
            <person name="Pirro S."/>
            <person name="Miller A.N."/>
            <person name="Quandt A."/>
        </authorList>
    </citation>
    <scope>NUCLEOTIDE SEQUENCE</scope>
    <source>
        <strain evidence="2">CAQ_001_2017</strain>
    </source>
</reference>
<comment type="caution">
    <text evidence="2">The sequence shown here is derived from an EMBL/GenBank/DDBJ whole genome shotgun (WGS) entry which is preliminary data.</text>
</comment>
<dbReference type="InterPro" id="IPR013218">
    <property type="entry name" value="Dsn1/Mis13"/>
</dbReference>
<dbReference type="GO" id="GO:0000444">
    <property type="term" value="C:MIS12/MIND type complex"/>
    <property type="evidence" value="ECO:0007669"/>
    <property type="project" value="InterPro"/>
</dbReference>
<dbReference type="PANTHER" id="PTHR14778">
    <property type="entry name" value="KINETOCHORE-ASSOCIATED PROTEIN DSN1 HOMOLOG"/>
    <property type="match status" value="1"/>
</dbReference>
<dbReference type="Proteomes" id="UP000750711">
    <property type="component" value="Unassembled WGS sequence"/>
</dbReference>
<evidence type="ECO:0000313" key="3">
    <source>
        <dbReference type="Proteomes" id="UP000750711"/>
    </source>
</evidence>
<sequence>MGSTNEDNGPAVIVKKPNPQNAANTAKIQVLEAQLKRYDMLVTDEGKGKTRISSDGDSYRIEEERDMWLALQKTEPAPPPSLPTDPDKLLCEIDSEALDSEQATILASLREGDSVVASAEDRLKRIASTLEFTVDRFADGLHKLGQYHEAADRVAGRVLALAAERLDRREKATLQAAGTEHMPLQDVLRSLARFER</sequence>
<dbReference type="PANTHER" id="PTHR14778:SF2">
    <property type="entry name" value="KINETOCHORE-ASSOCIATED PROTEIN DSN1 HOMOLOG"/>
    <property type="match status" value="1"/>
</dbReference>
<name>A0A9P8IJ18_9PEZI</name>
<organism evidence="2 3">
    <name type="scientific">Trichoglossum hirsutum</name>
    <dbReference type="NCBI Taxonomy" id="265104"/>
    <lineage>
        <taxon>Eukaryota</taxon>
        <taxon>Fungi</taxon>
        <taxon>Dikarya</taxon>
        <taxon>Ascomycota</taxon>
        <taxon>Pezizomycotina</taxon>
        <taxon>Geoglossomycetes</taxon>
        <taxon>Geoglossales</taxon>
        <taxon>Geoglossaceae</taxon>
        <taxon>Trichoglossum</taxon>
    </lineage>
</organism>